<protein>
    <recommendedName>
        <fullName evidence="4">FlgN protein</fullName>
    </recommendedName>
</protein>
<evidence type="ECO:0000313" key="3">
    <source>
        <dbReference type="Proteomes" id="UP000480350"/>
    </source>
</evidence>
<feature type="compositionally biased region" description="Basic and acidic residues" evidence="1">
    <location>
        <begin position="94"/>
        <end position="108"/>
    </location>
</feature>
<evidence type="ECO:0008006" key="4">
    <source>
        <dbReference type="Google" id="ProtNLM"/>
    </source>
</evidence>
<evidence type="ECO:0000256" key="1">
    <source>
        <dbReference type="SAM" id="MobiDB-lite"/>
    </source>
</evidence>
<reference evidence="2 3" key="2">
    <citation type="submission" date="2020-03" db="EMBL/GenBank/DDBJ databases">
        <title>Kangsaoukella pontilimi gen. nov., sp. nov., a new member of the family Rhodobacteraceae isolated from a tidal mudflat.</title>
        <authorList>
            <person name="Kim I.S."/>
        </authorList>
    </citation>
    <scope>NUCLEOTIDE SEQUENCE [LARGE SCALE GENOMIC DNA]</scope>
    <source>
        <strain evidence="2 3">GH1-50</strain>
    </source>
</reference>
<reference evidence="2 3" key="1">
    <citation type="submission" date="2019-12" db="EMBL/GenBank/DDBJ databases">
        <authorList>
            <person name="Lee S.D."/>
        </authorList>
    </citation>
    <scope>NUCLEOTIDE SEQUENCE [LARGE SCALE GENOMIC DNA]</scope>
    <source>
        <strain evidence="2 3">GH1-50</strain>
    </source>
</reference>
<gene>
    <name evidence="2" type="ORF">GQ651_10060</name>
</gene>
<dbReference type="AlphaFoldDB" id="A0A7C9IS18"/>
<dbReference type="RefSeq" id="WP_160764127.1">
    <property type="nucleotide sequence ID" value="NZ_WUPT01000002.1"/>
</dbReference>
<evidence type="ECO:0000313" key="2">
    <source>
        <dbReference type="EMBL" id="MXQ08186.1"/>
    </source>
</evidence>
<comment type="caution">
    <text evidence="2">The sequence shown here is derived from an EMBL/GenBank/DDBJ whole genome shotgun (WGS) entry which is preliminary data.</text>
</comment>
<proteinExistence type="predicted"/>
<keyword evidence="3" id="KW-1185">Reference proteome</keyword>
<organism evidence="2 3">
    <name type="scientific">Kangsaoukella pontilimi</name>
    <dbReference type="NCBI Taxonomy" id="2691042"/>
    <lineage>
        <taxon>Bacteria</taxon>
        <taxon>Pseudomonadati</taxon>
        <taxon>Pseudomonadota</taxon>
        <taxon>Alphaproteobacteria</taxon>
        <taxon>Rhodobacterales</taxon>
        <taxon>Paracoccaceae</taxon>
        <taxon>Kangsaoukella</taxon>
    </lineage>
</organism>
<feature type="region of interest" description="Disordered" evidence="1">
    <location>
        <begin position="89"/>
        <end position="108"/>
    </location>
</feature>
<sequence length="108" mass="11993">MSRAQDVRRLLEEEQAILLAGRLSDLQGLSERKERLLRELSETDGDALKALAFLAERNARLLEAAGRGVKAALHQMRDARGGGALRTYDQSGAAHEHGGWKQGLERRF</sequence>
<name>A0A7C9IS18_9RHOB</name>
<dbReference type="EMBL" id="WUPT01000002">
    <property type="protein sequence ID" value="MXQ08186.1"/>
    <property type="molecule type" value="Genomic_DNA"/>
</dbReference>
<dbReference type="Proteomes" id="UP000480350">
    <property type="component" value="Unassembled WGS sequence"/>
</dbReference>
<accession>A0A7C9IS18</accession>